<evidence type="ECO:0000313" key="3">
    <source>
        <dbReference type="EMBL" id="TDO50533.1"/>
    </source>
</evidence>
<gene>
    <name evidence="3" type="ORF">EV643_10425</name>
</gene>
<reference evidence="3 4" key="1">
    <citation type="submission" date="2019-03" db="EMBL/GenBank/DDBJ databases">
        <title>Genomic Encyclopedia of Type Strains, Phase III (KMG-III): the genomes of soil and plant-associated and newly described type strains.</title>
        <authorList>
            <person name="Whitman W."/>
        </authorList>
    </citation>
    <scope>NUCLEOTIDE SEQUENCE [LARGE SCALE GENOMIC DNA]</scope>
    <source>
        <strain evidence="3 4">VKM Ac-2527</strain>
    </source>
</reference>
<name>A0A4R6KHN2_9ACTN</name>
<dbReference type="Proteomes" id="UP000295388">
    <property type="component" value="Unassembled WGS sequence"/>
</dbReference>
<dbReference type="Pfam" id="PF13193">
    <property type="entry name" value="AMP-binding_C"/>
    <property type="match status" value="1"/>
</dbReference>
<dbReference type="AlphaFoldDB" id="A0A4R6KHN2"/>
<dbReference type="InterPro" id="IPR020845">
    <property type="entry name" value="AMP-binding_CS"/>
</dbReference>
<protein>
    <submittedName>
        <fullName evidence="3">Fatty-acyl-CoA synthase</fullName>
    </submittedName>
</protein>
<evidence type="ECO:0000259" key="1">
    <source>
        <dbReference type="Pfam" id="PF00501"/>
    </source>
</evidence>
<dbReference type="Pfam" id="PF00501">
    <property type="entry name" value="AMP-binding"/>
    <property type="match status" value="1"/>
</dbReference>
<dbReference type="PANTHER" id="PTHR43767:SF1">
    <property type="entry name" value="NONRIBOSOMAL PEPTIDE SYNTHASE PES1 (EUROFUNG)-RELATED"/>
    <property type="match status" value="1"/>
</dbReference>
<dbReference type="PANTHER" id="PTHR43767">
    <property type="entry name" value="LONG-CHAIN-FATTY-ACID--COA LIGASE"/>
    <property type="match status" value="1"/>
</dbReference>
<comment type="caution">
    <text evidence="3">The sequence shown here is derived from an EMBL/GenBank/DDBJ whole genome shotgun (WGS) entry which is preliminary data.</text>
</comment>
<dbReference type="PROSITE" id="PS00455">
    <property type="entry name" value="AMP_BINDING"/>
    <property type="match status" value="1"/>
</dbReference>
<sequence>MNRDERDYLADLRRRQLSSWPPDVPTAPTYPLGEQTLSESLRGWARTQPERVAVVYYGTELTYAAFDAAVDSIGGHLVGAGVRPGDRIAVMLPNCPQFLIAFHAILRIGAVHVPVSPMSKEAEIIHELDESGADVLIAWDALLPAVEEVRAKSPLRHVIVTSLSSYLPDSPTLPVPDLVRTPVTAPPPGMVGWDDALTASAPDQLPTVGLDDLAALNFTGGTTGLPKGCEHTHRHMVYTAACLTSAWKLGHGERSGTALVFLPAFWIAGEVLAAILPVFVGGTCVLLARWSPDAVLTGVERYRVTELAGTVDSYLDLMDHPDVGEHDLSSLATTVAASFVHRLTIEVRQRWREVSGSTAVLREAAYGMTETHTFDTFVTGLNDGDQDLHSRPVFCGLPMPGTEFKIVDFETRTLCALGAEGEICVRSPAVMRGYWNADDDDHDGWLATGDIGMIDEHGFLHFLGRRKEMLKVNGMSVFPAEIEAVLGGHPDVVGCGVVGTSNPRSGERPVAFVEITPIAAGTIDAEALRQWCAERLADYKVPEVRISAELPRTASGKIRKNLLVL</sequence>
<dbReference type="RefSeq" id="WP_133799741.1">
    <property type="nucleotide sequence ID" value="NZ_SNWQ01000004.1"/>
</dbReference>
<feature type="domain" description="AMP-binding enzyme C-terminal" evidence="2">
    <location>
        <begin position="481"/>
        <end position="557"/>
    </location>
</feature>
<dbReference type="GO" id="GO:0016878">
    <property type="term" value="F:acid-thiol ligase activity"/>
    <property type="evidence" value="ECO:0007669"/>
    <property type="project" value="UniProtKB-ARBA"/>
</dbReference>
<accession>A0A4R6KHN2</accession>
<dbReference type="Gene3D" id="3.30.300.30">
    <property type="match status" value="1"/>
</dbReference>
<feature type="domain" description="AMP-dependent synthetase/ligase" evidence="1">
    <location>
        <begin position="43"/>
        <end position="435"/>
    </location>
</feature>
<keyword evidence="4" id="KW-1185">Reference proteome</keyword>
<evidence type="ECO:0000313" key="4">
    <source>
        <dbReference type="Proteomes" id="UP000295388"/>
    </source>
</evidence>
<proteinExistence type="predicted"/>
<organism evidence="3 4">
    <name type="scientific">Kribbella caucasensis</name>
    <dbReference type="NCBI Taxonomy" id="2512215"/>
    <lineage>
        <taxon>Bacteria</taxon>
        <taxon>Bacillati</taxon>
        <taxon>Actinomycetota</taxon>
        <taxon>Actinomycetes</taxon>
        <taxon>Propionibacteriales</taxon>
        <taxon>Kribbellaceae</taxon>
        <taxon>Kribbella</taxon>
    </lineage>
</organism>
<dbReference type="Gene3D" id="3.40.50.12780">
    <property type="entry name" value="N-terminal domain of ligase-like"/>
    <property type="match status" value="1"/>
</dbReference>
<dbReference type="InterPro" id="IPR045851">
    <property type="entry name" value="AMP-bd_C_sf"/>
</dbReference>
<dbReference type="InterPro" id="IPR050237">
    <property type="entry name" value="ATP-dep_AMP-bd_enzyme"/>
</dbReference>
<dbReference type="OrthoDB" id="9803968at2"/>
<dbReference type="InterPro" id="IPR025110">
    <property type="entry name" value="AMP-bd_C"/>
</dbReference>
<evidence type="ECO:0000259" key="2">
    <source>
        <dbReference type="Pfam" id="PF13193"/>
    </source>
</evidence>
<dbReference type="InterPro" id="IPR042099">
    <property type="entry name" value="ANL_N_sf"/>
</dbReference>
<dbReference type="InterPro" id="IPR000873">
    <property type="entry name" value="AMP-dep_synth/lig_dom"/>
</dbReference>
<dbReference type="EMBL" id="SNWQ01000004">
    <property type="protein sequence ID" value="TDO50533.1"/>
    <property type="molecule type" value="Genomic_DNA"/>
</dbReference>
<dbReference type="SUPFAM" id="SSF56801">
    <property type="entry name" value="Acetyl-CoA synthetase-like"/>
    <property type="match status" value="1"/>
</dbReference>